<name>A0A9X4MEB7_9CYAN</name>
<dbReference type="EMBL" id="VBTY01000160">
    <property type="protein sequence ID" value="MDG3496196.1"/>
    <property type="molecule type" value="Genomic_DNA"/>
</dbReference>
<sequence length="235" mass="27898">MRLTLETSLSKAINREITAWRKIFLDSETSLQEKIFKGWRQIISYAYNIYWRTGNECEQWIRIVMNRETTILIENINPAELDVLEISGKEWQKFPFRSYKSLSYPDLDICSQKLEEKFDLIIAEQVFEHLLWPYRAGNNVYDMVKPEGYFLITVPFLIRIHHCPVDCTRWTETGLKYFLAECGFPLENIQTGSWGNRQCLLSHAKDGICEYYIKYWHSLKNEELYPASVWALAKK</sequence>
<dbReference type="RefSeq" id="WP_009628360.1">
    <property type="nucleotide sequence ID" value="NZ_VBTY01000160.1"/>
</dbReference>
<dbReference type="GO" id="GO:0008757">
    <property type="term" value="F:S-adenosylmethionine-dependent methyltransferase activity"/>
    <property type="evidence" value="ECO:0007669"/>
    <property type="project" value="InterPro"/>
</dbReference>
<gene>
    <name evidence="2" type="ORF">FEV09_16745</name>
</gene>
<feature type="domain" description="Methyltransferase type 11" evidence="1">
    <location>
        <begin position="104"/>
        <end position="152"/>
    </location>
</feature>
<dbReference type="AlphaFoldDB" id="A0A9X4MEB7"/>
<evidence type="ECO:0000259" key="1">
    <source>
        <dbReference type="Pfam" id="PF08241"/>
    </source>
</evidence>
<reference evidence="2" key="1">
    <citation type="submission" date="2019-05" db="EMBL/GenBank/DDBJ databases">
        <title>Whole genome sequencing of Pseudanabaena catenata USMAC16.</title>
        <authorList>
            <person name="Khan Z."/>
            <person name="Omar W.M."/>
            <person name="Convey P."/>
            <person name="Merican F."/>
            <person name="Najimudin N."/>
        </authorList>
    </citation>
    <scope>NUCLEOTIDE SEQUENCE</scope>
    <source>
        <strain evidence="2">USMAC16</strain>
    </source>
</reference>
<dbReference type="SUPFAM" id="SSF53335">
    <property type="entry name" value="S-adenosyl-L-methionine-dependent methyltransferases"/>
    <property type="match status" value="1"/>
</dbReference>
<evidence type="ECO:0000313" key="3">
    <source>
        <dbReference type="Proteomes" id="UP001152872"/>
    </source>
</evidence>
<dbReference type="Gene3D" id="3.40.50.150">
    <property type="entry name" value="Vaccinia Virus protein VP39"/>
    <property type="match status" value="1"/>
</dbReference>
<keyword evidence="2" id="KW-0808">Transferase</keyword>
<evidence type="ECO:0000313" key="2">
    <source>
        <dbReference type="EMBL" id="MDG3496196.1"/>
    </source>
</evidence>
<dbReference type="GO" id="GO:0032259">
    <property type="term" value="P:methylation"/>
    <property type="evidence" value="ECO:0007669"/>
    <property type="project" value="UniProtKB-KW"/>
</dbReference>
<dbReference type="InterPro" id="IPR013216">
    <property type="entry name" value="Methyltransf_11"/>
</dbReference>
<organism evidence="2 3">
    <name type="scientific">Pseudanabaena catenata USMAC16</name>
    <dbReference type="NCBI Taxonomy" id="1855837"/>
    <lineage>
        <taxon>Bacteria</taxon>
        <taxon>Bacillati</taxon>
        <taxon>Cyanobacteriota</taxon>
        <taxon>Cyanophyceae</taxon>
        <taxon>Pseudanabaenales</taxon>
        <taxon>Pseudanabaenaceae</taxon>
        <taxon>Pseudanabaena</taxon>
    </lineage>
</organism>
<dbReference type="Pfam" id="PF08241">
    <property type="entry name" value="Methyltransf_11"/>
    <property type="match status" value="1"/>
</dbReference>
<accession>A0A9X4MEB7</accession>
<dbReference type="Proteomes" id="UP001152872">
    <property type="component" value="Unassembled WGS sequence"/>
</dbReference>
<proteinExistence type="predicted"/>
<comment type="caution">
    <text evidence="2">The sequence shown here is derived from an EMBL/GenBank/DDBJ whole genome shotgun (WGS) entry which is preliminary data.</text>
</comment>
<keyword evidence="3" id="KW-1185">Reference proteome</keyword>
<protein>
    <submittedName>
        <fullName evidence="2">Methyltransferase type 12</fullName>
    </submittedName>
</protein>
<keyword evidence="2" id="KW-0489">Methyltransferase</keyword>
<dbReference type="InterPro" id="IPR029063">
    <property type="entry name" value="SAM-dependent_MTases_sf"/>
</dbReference>